<dbReference type="GO" id="GO:0006974">
    <property type="term" value="P:DNA damage response"/>
    <property type="evidence" value="ECO:0007669"/>
    <property type="project" value="UniProtKB-KW"/>
</dbReference>
<comment type="subcellular location">
    <subcellularLocation>
        <location evidence="1">Nucleus</location>
    </subcellularLocation>
</comment>
<evidence type="ECO:0000313" key="6">
    <source>
        <dbReference type="EMBL" id="KAK4281096.1"/>
    </source>
</evidence>
<dbReference type="GO" id="GO:0005634">
    <property type="term" value="C:nucleus"/>
    <property type="evidence" value="ECO:0007669"/>
    <property type="project" value="UniProtKB-SubCell"/>
</dbReference>
<dbReference type="InterPro" id="IPR001357">
    <property type="entry name" value="BRCT_dom"/>
</dbReference>
<dbReference type="InterPro" id="IPR036420">
    <property type="entry name" value="BRCT_dom_sf"/>
</dbReference>
<dbReference type="CDD" id="cd17744">
    <property type="entry name" value="BRCT_MDC1_rpt1"/>
    <property type="match status" value="1"/>
</dbReference>
<dbReference type="CDD" id="cd18432">
    <property type="entry name" value="BRCT_PAXIP1_rpt6_like"/>
    <property type="match status" value="1"/>
</dbReference>
<dbReference type="PANTHER" id="PTHR23196:SF32">
    <property type="entry name" value="BRCT DOMAIN-CONTAINING DNA REPAIR PROTEIN"/>
    <property type="match status" value="1"/>
</dbReference>
<dbReference type="PANTHER" id="PTHR23196">
    <property type="entry name" value="PAX TRANSCRIPTION ACTIVATION DOMAIN INTERACTING PROTEIN"/>
    <property type="match status" value="1"/>
</dbReference>
<dbReference type="Pfam" id="PF16770">
    <property type="entry name" value="RTT107_BRCT_5"/>
    <property type="match status" value="1"/>
</dbReference>
<comment type="caution">
    <text evidence="6">The sequence shown here is derived from an EMBL/GenBank/DDBJ whole genome shotgun (WGS) entry which is preliminary data.</text>
</comment>
<evidence type="ECO:0000313" key="7">
    <source>
        <dbReference type="Proteomes" id="UP001293593"/>
    </source>
</evidence>
<gene>
    <name evidence="6" type="ORF">QN277_012630</name>
</gene>
<accession>A0AAE1N1M7</accession>
<keyword evidence="3" id="KW-0539">Nucleus</keyword>
<evidence type="ECO:0000256" key="4">
    <source>
        <dbReference type="SAM" id="MobiDB-lite"/>
    </source>
</evidence>
<evidence type="ECO:0000259" key="5">
    <source>
        <dbReference type="PROSITE" id="PS50172"/>
    </source>
</evidence>
<dbReference type="SUPFAM" id="SSF52113">
    <property type="entry name" value="BRCT domain"/>
    <property type="match status" value="1"/>
</dbReference>
<dbReference type="Proteomes" id="UP001293593">
    <property type="component" value="Unassembled WGS sequence"/>
</dbReference>
<protein>
    <recommendedName>
        <fullName evidence="5">BRCT domain-containing protein</fullName>
    </recommendedName>
</protein>
<dbReference type="Gene3D" id="3.40.50.10190">
    <property type="entry name" value="BRCT domain"/>
    <property type="match status" value="2"/>
</dbReference>
<keyword evidence="2" id="KW-0227">DNA damage</keyword>
<dbReference type="EMBL" id="JAWXYG010000002">
    <property type="protein sequence ID" value="KAK4281096.1"/>
    <property type="molecule type" value="Genomic_DNA"/>
</dbReference>
<evidence type="ECO:0000256" key="2">
    <source>
        <dbReference type="ARBA" id="ARBA00022763"/>
    </source>
</evidence>
<proteinExistence type="predicted"/>
<name>A0AAE1N1M7_9FABA</name>
<dbReference type="PROSITE" id="PS50172">
    <property type="entry name" value="BRCT"/>
    <property type="match status" value="1"/>
</dbReference>
<reference evidence="6" key="1">
    <citation type="submission" date="2023-10" db="EMBL/GenBank/DDBJ databases">
        <title>Chromosome-level genome of the transformable northern wattle, Acacia crassicarpa.</title>
        <authorList>
            <person name="Massaro I."/>
            <person name="Sinha N.R."/>
            <person name="Poethig S."/>
            <person name="Leichty A.R."/>
        </authorList>
    </citation>
    <scope>NUCLEOTIDE SEQUENCE</scope>
    <source>
        <strain evidence="6">Acra3RX</strain>
        <tissue evidence="6">Leaf</tissue>
    </source>
</reference>
<sequence length="754" mass="84084">MSTYEEVVLDSENEEMHGSRVVTVSKGLLDKKVFRTVKSPRINFQKRHLGPPSPSKQVEKGAADTSVPSFGKSAAAYMLEGHKETSTDADNSGNKNHLHSATKLSQLPSPEIGELTQDDAVGYVDHYLSVNKVELSPGICHRKTSREKSPPLLSARGAQNLAKKLQDQIRHEEKRPFELVDAGQKDPGAGIFHKRIAVSSNFGVCGQTYTRRKQKSGYHDNRETCSTGNGCEENLAQGLGTVAENNSIKELDVQSDAAGKNVDVYSGVEHTENTSDIGLDTQVAVEAMEALACLPPPEGRCTRIKDQSSKQTKRNNNFIDGGIVRSKKKKTGLTADPFKLARETEYLKKPSSLFGMAMKNSWNYQVQVCPRLSTSSSFSSLKSWHYPKGPRGKRKCPDAKSYPDAPRNWGTQSIIVNGNERSTISIANHIQRDAEGQDTENEACFPNIHPLYNAKCIGTGTIGAGREVSNANATCYKNHKKPSNKNQPKSYRLNELIRLGVSEYAPDLIGKNLRQRKDTSHVRVLLSQHLDERIMKQQKKILARMNISLASSPMEATHFVADKFTRTKNMLETMALGKLVVTHLWLESCGQANCVVDEKKYILRDVKKEKEMGFTMPASLARAKQQPLLQGKSVFITPHIKPDKKVITSLVTAAHGQLVDESQIHACKNYEMLNNLLIISTEEDRELCRPFFRRGIAVYGTELLLSGIVTQKLEFERHQLFANQVARKCLGTSTRRFGKVYRRRRNLYGDHIHG</sequence>
<evidence type="ECO:0000256" key="3">
    <source>
        <dbReference type="ARBA" id="ARBA00023242"/>
    </source>
</evidence>
<keyword evidence="7" id="KW-1185">Reference proteome</keyword>
<dbReference type="Pfam" id="PF16589">
    <property type="entry name" value="BRCT_2"/>
    <property type="match status" value="1"/>
</dbReference>
<organism evidence="6 7">
    <name type="scientific">Acacia crassicarpa</name>
    <name type="common">northern wattle</name>
    <dbReference type="NCBI Taxonomy" id="499986"/>
    <lineage>
        <taxon>Eukaryota</taxon>
        <taxon>Viridiplantae</taxon>
        <taxon>Streptophyta</taxon>
        <taxon>Embryophyta</taxon>
        <taxon>Tracheophyta</taxon>
        <taxon>Spermatophyta</taxon>
        <taxon>Magnoliopsida</taxon>
        <taxon>eudicotyledons</taxon>
        <taxon>Gunneridae</taxon>
        <taxon>Pentapetalae</taxon>
        <taxon>rosids</taxon>
        <taxon>fabids</taxon>
        <taxon>Fabales</taxon>
        <taxon>Fabaceae</taxon>
        <taxon>Caesalpinioideae</taxon>
        <taxon>mimosoid clade</taxon>
        <taxon>Acacieae</taxon>
        <taxon>Acacia</taxon>
    </lineage>
</organism>
<feature type="domain" description="BRCT" evidence="5">
    <location>
        <begin position="555"/>
        <end position="603"/>
    </location>
</feature>
<feature type="region of interest" description="Disordered" evidence="4">
    <location>
        <begin position="42"/>
        <end position="67"/>
    </location>
</feature>
<dbReference type="InterPro" id="IPR051579">
    <property type="entry name" value="DDR_Transcriptional_Reg"/>
</dbReference>
<dbReference type="AlphaFoldDB" id="A0AAE1N1M7"/>
<evidence type="ECO:0000256" key="1">
    <source>
        <dbReference type="ARBA" id="ARBA00004123"/>
    </source>
</evidence>